<dbReference type="InterPro" id="IPR003599">
    <property type="entry name" value="Ig_sub"/>
</dbReference>
<evidence type="ECO:0000256" key="8">
    <source>
        <dbReference type="PROSITE-ProRule" id="PRU00043"/>
    </source>
</evidence>
<feature type="domain" description="Ig-like" evidence="11">
    <location>
        <begin position="21"/>
        <end position="120"/>
    </location>
</feature>
<evidence type="ECO:0000256" key="1">
    <source>
        <dbReference type="ARBA" id="ARBA00004370"/>
    </source>
</evidence>
<evidence type="ECO:0000259" key="10">
    <source>
        <dbReference type="PROSITE" id="PS50268"/>
    </source>
</evidence>
<dbReference type="RefSeq" id="XP_006813023.1">
    <property type="nucleotide sequence ID" value="XM_006812960.1"/>
</dbReference>
<dbReference type="SMART" id="SM00112">
    <property type="entry name" value="CA"/>
    <property type="match status" value="2"/>
</dbReference>
<dbReference type="GeneID" id="102805527"/>
<dbReference type="InterPro" id="IPR036179">
    <property type="entry name" value="Ig-like_dom_sf"/>
</dbReference>
<dbReference type="InterPro" id="IPR015919">
    <property type="entry name" value="Cadherin-like_sf"/>
</dbReference>
<evidence type="ECO:0000256" key="7">
    <source>
        <dbReference type="ARBA" id="ARBA00023136"/>
    </source>
</evidence>
<evidence type="ECO:0000313" key="13">
    <source>
        <dbReference type="RefSeq" id="XP_006813023.1"/>
    </source>
</evidence>
<feature type="signal peptide" evidence="9">
    <location>
        <begin position="1"/>
        <end position="21"/>
    </location>
</feature>
<feature type="chain" id="PRO_5046803746" evidence="9">
    <location>
        <begin position="22"/>
        <end position="586"/>
    </location>
</feature>
<proteinExistence type="predicted"/>
<accession>A0ABM0LZ32</accession>
<dbReference type="SUPFAM" id="SSF48726">
    <property type="entry name" value="Immunoglobulin"/>
    <property type="match status" value="2"/>
</dbReference>
<evidence type="ECO:0000256" key="3">
    <source>
        <dbReference type="ARBA" id="ARBA00022737"/>
    </source>
</evidence>
<gene>
    <name evidence="13" type="primary">LOC102805527</name>
</gene>
<feature type="domain" description="Ig-like" evidence="11">
    <location>
        <begin position="125"/>
        <end position="213"/>
    </location>
</feature>
<dbReference type="PROSITE" id="PS00232">
    <property type="entry name" value="CADHERIN_1"/>
    <property type="match status" value="1"/>
</dbReference>
<dbReference type="SUPFAM" id="SSF49313">
    <property type="entry name" value="Cadherin-like"/>
    <property type="match status" value="3"/>
</dbReference>
<evidence type="ECO:0000256" key="5">
    <source>
        <dbReference type="ARBA" id="ARBA00022889"/>
    </source>
</evidence>
<dbReference type="InterPro" id="IPR013783">
    <property type="entry name" value="Ig-like_fold"/>
</dbReference>
<evidence type="ECO:0000259" key="11">
    <source>
        <dbReference type="PROSITE" id="PS50835"/>
    </source>
</evidence>
<dbReference type="Pfam" id="PF00028">
    <property type="entry name" value="Cadherin"/>
    <property type="match status" value="1"/>
</dbReference>
<evidence type="ECO:0000256" key="6">
    <source>
        <dbReference type="ARBA" id="ARBA00022989"/>
    </source>
</evidence>
<keyword evidence="7" id="KW-0472">Membrane</keyword>
<name>A0ABM0LZ32_SACKO</name>
<evidence type="ECO:0000313" key="12">
    <source>
        <dbReference type="Proteomes" id="UP000694865"/>
    </source>
</evidence>
<dbReference type="PANTHER" id="PTHR24025">
    <property type="entry name" value="DESMOGLEIN FAMILY MEMBER"/>
    <property type="match status" value="1"/>
</dbReference>
<dbReference type="Gene3D" id="2.60.40.60">
    <property type="entry name" value="Cadherins"/>
    <property type="match status" value="3"/>
</dbReference>
<dbReference type="SMART" id="SM00409">
    <property type="entry name" value="IG"/>
    <property type="match status" value="2"/>
</dbReference>
<evidence type="ECO:0000256" key="4">
    <source>
        <dbReference type="ARBA" id="ARBA00022837"/>
    </source>
</evidence>
<organism evidence="12 13">
    <name type="scientific">Saccoglossus kowalevskii</name>
    <name type="common">Acorn worm</name>
    <dbReference type="NCBI Taxonomy" id="10224"/>
    <lineage>
        <taxon>Eukaryota</taxon>
        <taxon>Metazoa</taxon>
        <taxon>Hemichordata</taxon>
        <taxon>Enteropneusta</taxon>
        <taxon>Harrimaniidae</taxon>
        <taxon>Saccoglossus</taxon>
    </lineage>
</organism>
<dbReference type="InterPro" id="IPR002126">
    <property type="entry name" value="Cadherin-like_dom"/>
</dbReference>
<dbReference type="PROSITE" id="PS50835">
    <property type="entry name" value="IG_LIKE"/>
    <property type="match status" value="2"/>
</dbReference>
<sequence>MGCHNVLVCLVITALVFQAKATVVISPPSARIPVGGRIEFQCTVEKLASGESIEWLIQKEGASSTPLNGSSDHIEITHTTSTTSPMMASSVLTISNAQLDRDPGSYICQVSDTSFTAVLTVYTGQALVTGPNDTVHARPGHTVTFNCKINNLSQAPEAVIWVYETTGTTVATIYPSGTTNISRGFGLDTSISNEYDLIIYDVNLEDHAGNYDCYFRTSRNPDGENTGGRQVVMHMQERYSTRDAQHSREITMMGNPEDVKDVLQHTPQLNRRSWGNAKMIMEINATENVYAPVFNESYYNTSVEENLDNEWVIQVTAYDADDSSTPAGQIYYSITDGNYNGFFLINETTGDIFTTVNVDRETQEFVNLTVAAFDYGTPQMYDTSQVYIRILDQNDNPPVVDPSEMKARIPNDSAIGTFVINVNATDEDEVGELKYTFLSNTGDYEYYDINSTNGVITTIKLFENIIEAEHYLAVKVTDGSVAGFDYGHVLVEVYWPDPNECYPVFCETVYEYTIPSNIPIGTNLTEGCTILAYDKDKGPDGTVKYSIYHPNQRIRSKKENPKVLGQDTYPNPWAVLDTYVSTYFPK</sequence>
<keyword evidence="3" id="KW-0677">Repeat</keyword>
<keyword evidence="12" id="KW-1185">Reference proteome</keyword>
<keyword evidence="9" id="KW-0732">Signal</keyword>
<dbReference type="InterPro" id="IPR050971">
    <property type="entry name" value="Cadherin-domain_protein"/>
</dbReference>
<keyword evidence="5" id="KW-0130">Cell adhesion</keyword>
<protein>
    <submittedName>
        <fullName evidence="13">Protocadherin Fat 4-like</fullName>
    </submittedName>
</protein>
<feature type="domain" description="Cadherin" evidence="10">
    <location>
        <begin position="401"/>
        <end position="505"/>
    </location>
</feature>
<keyword evidence="2" id="KW-0812">Transmembrane</keyword>
<dbReference type="CDD" id="cd11304">
    <property type="entry name" value="Cadherin_repeat"/>
    <property type="match status" value="3"/>
</dbReference>
<dbReference type="PROSITE" id="PS50268">
    <property type="entry name" value="CADHERIN_2"/>
    <property type="match status" value="2"/>
</dbReference>
<feature type="domain" description="Cadherin" evidence="10">
    <location>
        <begin position="295"/>
        <end position="400"/>
    </location>
</feature>
<dbReference type="InterPro" id="IPR020894">
    <property type="entry name" value="Cadherin_CS"/>
</dbReference>
<comment type="subcellular location">
    <subcellularLocation>
        <location evidence="1">Membrane</location>
    </subcellularLocation>
</comment>
<evidence type="ECO:0000256" key="2">
    <source>
        <dbReference type="ARBA" id="ARBA00022692"/>
    </source>
</evidence>
<dbReference type="PANTHER" id="PTHR24025:SF23">
    <property type="entry name" value="NEURAL-CADHERIN"/>
    <property type="match status" value="1"/>
</dbReference>
<dbReference type="Proteomes" id="UP000694865">
    <property type="component" value="Unplaced"/>
</dbReference>
<dbReference type="InterPro" id="IPR007110">
    <property type="entry name" value="Ig-like_dom"/>
</dbReference>
<dbReference type="Gene3D" id="2.60.40.10">
    <property type="entry name" value="Immunoglobulins"/>
    <property type="match status" value="2"/>
</dbReference>
<dbReference type="PRINTS" id="PR00205">
    <property type="entry name" value="CADHERIN"/>
</dbReference>
<reference evidence="13" key="1">
    <citation type="submission" date="2025-08" db="UniProtKB">
        <authorList>
            <consortium name="RefSeq"/>
        </authorList>
    </citation>
    <scope>IDENTIFICATION</scope>
    <source>
        <tissue evidence="13">Testes</tissue>
    </source>
</reference>
<evidence type="ECO:0000256" key="9">
    <source>
        <dbReference type="SAM" id="SignalP"/>
    </source>
</evidence>
<keyword evidence="4 8" id="KW-0106">Calcium</keyword>
<keyword evidence="6" id="KW-1133">Transmembrane helix</keyword>